<protein>
    <recommendedName>
        <fullName evidence="5">N-acetylglucosaminyldiphosphoundecaprenol N-acetyl-beta-D-mannosaminyltransferase</fullName>
        <ecNumber evidence="5">2.4.1.187</ecNumber>
    </recommendedName>
    <alternativeName>
        <fullName evidence="5">N-acetylmannosaminyltransferase</fullName>
    </alternativeName>
    <alternativeName>
        <fullName evidence="5">UDP-N-acetylmannosamine transferase</fullName>
    </alternativeName>
    <alternativeName>
        <fullName evidence="5">UDP-N-acetylmannosamine:N-acetylglucosaminyl pyrophosphorylundecaprenol N-acetylmannosaminyltransferase</fullName>
    </alternativeName>
</protein>
<keyword evidence="1 5" id="KW-0328">Glycosyltransferase</keyword>
<evidence type="ECO:0000313" key="7">
    <source>
        <dbReference type="Proteomes" id="UP000266177"/>
    </source>
</evidence>
<evidence type="ECO:0000256" key="2">
    <source>
        <dbReference type="ARBA" id="ARBA00022679"/>
    </source>
</evidence>
<name>A0A3A3GMC6_PANTH</name>
<dbReference type="Pfam" id="PF03808">
    <property type="entry name" value="Glyco_tran_WecG"/>
    <property type="match status" value="1"/>
</dbReference>
<dbReference type="HAMAP" id="MF_02070">
    <property type="entry name" value="TagA_TarA"/>
    <property type="match status" value="1"/>
</dbReference>
<sequence length="256" mass="28818">MMGHINSLAKIPTVSIYGIRFSKLNMQDTVACLGNVIESGHSIQLITANPIMVMEALENAKFMSVMKQADLIIPDGTGIVWAANYVGDPVAERVTGFDLLHELMKAGEVRRWKVFLLGAAPDVVHAAAERLRQQYPLVEIVGVRDGFFGEAEDEAVIHSIREAAPDILFVARGLDTQEPWIAKYRDELQVPLMMGVGGSFDVISGRSKRAPAWMQRLRLEWLYRLLREPKRFGRMLALPKFAWKVMRDKDKVTKVQ</sequence>
<evidence type="ECO:0000256" key="5">
    <source>
        <dbReference type="HAMAP-Rule" id="MF_02070"/>
    </source>
</evidence>
<evidence type="ECO:0000256" key="1">
    <source>
        <dbReference type="ARBA" id="ARBA00022676"/>
    </source>
</evidence>
<dbReference type="NCBIfam" id="TIGR00696">
    <property type="entry name" value="wecG_tagA_cpsF"/>
    <property type="match status" value="1"/>
</dbReference>
<dbReference type="InterPro" id="IPR034714">
    <property type="entry name" value="TagA_TarA"/>
</dbReference>
<comment type="similarity">
    <text evidence="5">Belongs to the glycosyltransferase 26 family. TagA/TarA subfamily.</text>
</comment>
<dbReference type="CDD" id="cd06533">
    <property type="entry name" value="Glyco_transf_WecG_TagA"/>
    <property type="match status" value="1"/>
</dbReference>
<keyword evidence="3 5" id="KW-0777">Teichoic acid biosynthesis</keyword>
<dbReference type="PANTHER" id="PTHR34136">
    <property type="match status" value="1"/>
</dbReference>
<dbReference type="OrthoDB" id="9771846at2"/>
<evidence type="ECO:0000313" key="6">
    <source>
        <dbReference type="EMBL" id="RJG24860.1"/>
    </source>
</evidence>
<comment type="function">
    <text evidence="5">Catalyzes the conversion of GlcNAc-PP-undecaprenol into ManNAc-GlcNAc-PP-undecaprenol, the first committed lipid intermediate in the de novo synthesis of teichoic acid.</text>
</comment>
<keyword evidence="2 5" id="KW-0808">Transferase</keyword>
<comment type="caution">
    <text evidence="6">The sequence shown here is derived from an EMBL/GenBank/DDBJ whole genome shotgun (WGS) entry which is preliminary data.</text>
</comment>
<evidence type="ECO:0000256" key="4">
    <source>
        <dbReference type="ARBA" id="ARBA00023316"/>
    </source>
</evidence>
<proteinExistence type="inferred from homology"/>
<comment type="catalytic activity">
    <reaction evidence="5">
        <text>UDP-N-acetyl-alpha-D-mannosamine + N-acetyl-alpha-D-glucosaminyl-di-trans,octa-cis-undecaprenyl diphosphate = N-acetyl-beta-D-mannosaminyl-(1-&gt;4)-N-acetyl-alpha-D-glucosaminyl di-trans,octa-cis-undecaprenyl diphosphate + UDP + H(+)</text>
        <dbReference type="Rhea" id="RHEA:16053"/>
        <dbReference type="ChEBI" id="CHEBI:15378"/>
        <dbReference type="ChEBI" id="CHEBI:58223"/>
        <dbReference type="ChEBI" id="CHEBI:62959"/>
        <dbReference type="ChEBI" id="CHEBI:68623"/>
        <dbReference type="ChEBI" id="CHEBI:132210"/>
        <dbReference type="EC" id="2.4.1.187"/>
    </reaction>
</comment>
<dbReference type="Proteomes" id="UP000266177">
    <property type="component" value="Unassembled WGS sequence"/>
</dbReference>
<dbReference type="InterPro" id="IPR004629">
    <property type="entry name" value="WecG_TagA_CpsF"/>
</dbReference>
<dbReference type="GO" id="GO:0071555">
    <property type="term" value="P:cell wall organization"/>
    <property type="evidence" value="ECO:0007669"/>
    <property type="project" value="UniProtKB-KW"/>
</dbReference>
<dbReference type="EMBL" id="QYZD01000005">
    <property type="protein sequence ID" value="RJG24860.1"/>
    <property type="molecule type" value="Genomic_DNA"/>
</dbReference>
<accession>A0A3A3GMC6</accession>
<dbReference type="AlphaFoldDB" id="A0A3A3GMC6"/>
<dbReference type="UniPathway" id="UPA00632"/>
<organism evidence="6 7">
    <name type="scientific">Paenibacillus thiaminolyticus</name>
    <name type="common">Bacillus thiaminolyticus</name>
    <dbReference type="NCBI Taxonomy" id="49283"/>
    <lineage>
        <taxon>Bacteria</taxon>
        <taxon>Bacillati</taxon>
        <taxon>Bacillota</taxon>
        <taxon>Bacilli</taxon>
        <taxon>Bacillales</taxon>
        <taxon>Paenibacillaceae</taxon>
        <taxon>Paenibacillus</taxon>
    </lineage>
</organism>
<dbReference type="GO" id="GO:0019350">
    <property type="term" value="P:teichoic acid biosynthetic process"/>
    <property type="evidence" value="ECO:0007669"/>
    <property type="project" value="UniProtKB-UniRule"/>
</dbReference>
<dbReference type="PANTHER" id="PTHR34136:SF1">
    <property type="entry name" value="UDP-N-ACETYL-D-MANNOSAMINURONIC ACID TRANSFERASE"/>
    <property type="match status" value="1"/>
</dbReference>
<gene>
    <name evidence="6" type="ORF">DQX05_08430</name>
</gene>
<reference evidence="6 7" key="1">
    <citation type="submission" date="2018-09" db="EMBL/GenBank/DDBJ databases">
        <title>Paenibacillus SK2017-BO5.</title>
        <authorList>
            <person name="Piskunova J.V."/>
            <person name="Dubiley S.A."/>
            <person name="Severinov K.V."/>
        </authorList>
    </citation>
    <scope>NUCLEOTIDE SEQUENCE [LARGE SCALE GENOMIC DNA]</scope>
    <source>
        <strain evidence="6 7">BO5</strain>
    </source>
</reference>
<comment type="pathway">
    <text evidence="5">Cell wall biogenesis; teichoic acid biosynthesis.</text>
</comment>
<evidence type="ECO:0000256" key="3">
    <source>
        <dbReference type="ARBA" id="ARBA00022944"/>
    </source>
</evidence>
<dbReference type="EC" id="2.4.1.187" evidence="5"/>
<keyword evidence="4 5" id="KW-0961">Cell wall biogenesis/degradation</keyword>
<dbReference type="GO" id="GO:0047244">
    <property type="term" value="F:N-acetylglucosaminyldiphosphoundecaprenol N-acetyl-beta-D-mannosaminyltransferase activity"/>
    <property type="evidence" value="ECO:0007669"/>
    <property type="project" value="UniProtKB-UniRule"/>
</dbReference>